<keyword evidence="1" id="KW-0805">Transcription regulation</keyword>
<evidence type="ECO:0000256" key="2">
    <source>
        <dbReference type="ARBA" id="ARBA00023125"/>
    </source>
</evidence>
<evidence type="ECO:0000256" key="3">
    <source>
        <dbReference type="ARBA" id="ARBA00023163"/>
    </source>
</evidence>
<dbReference type="Pfam" id="PF13412">
    <property type="entry name" value="HTH_24"/>
    <property type="match status" value="1"/>
</dbReference>
<dbReference type="Pfam" id="PF01614">
    <property type="entry name" value="IclR_C"/>
    <property type="match status" value="1"/>
</dbReference>
<dbReference type="InterPro" id="IPR014757">
    <property type="entry name" value="Tscrpt_reg_IclR_C"/>
</dbReference>
<evidence type="ECO:0000313" key="7">
    <source>
        <dbReference type="Proteomes" id="UP001321047"/>
    </source>
</evidence>
<dbReference type="InterPro" id="IPR029016">
    <property type="entry name" value="GAF-like_dom_sf"/>
</dbReference>
<keyword evidence="3" id="KW-0804">Transcription</keyword>
<dbReference type="Proteomes" id="UP001321047">
    <property type="component" value="Unassembled WGS sequence"/>
</dbReference>
<dbReference type="PROSITE" id="PS51078">
    <property type="entry name" value="ICLR_ED"/>
    <property type="match status" value="1"/>
</dbReference>
<dbReference type="SUPFAM" id="SSF55781">
    <property type="entry name" value="GAF domain-like"/>
    <property type="match status" value="1"/>
</dbReference>
<dbReference type="PROSITE" id="PS51077">
    <property type="entry name" value="HTH_ICLR"/>
    <property type="match status" value="1"/>
</dbReference>
<dbReference type="AlphaFoldDB" id="A0AAP3E757"/>
<dbReference type="GO" id="GO:0045892">
    <property type="term" value="P:negative regulation of DNA-templated transcription"/>
    <property type="evidence" value="ECO:0007669"/>
    <property type="project" value="TreeGrafter"/>
</dbReference>
<evidence type="ECO:0000259" key="4">
    <source>
        <dbReference type="PROSITE" id="PS51077"/>
    </source>
</evidence>
<gene>
    <name evidence="6" type="ORF">OB919_11765</name>
</gene>
<dbReference type="SMART" id="SM00346">
    <property type="entry name" value="HTH_ICLR"/>
    <property type="match status" value="1"/>
</dbReference>
<dbReference type="InterPro" id="IPR036388">
    <property type="entry name" value="WH-like_DNA-bd_sf"/>
</dbReference>
<feature type="domain" description="HTH iclR-type" evidence="4">
    <location>
        <begin position="11"/>
        <end position="70"/>
    </location>
</feature>
<dbReference type="GO" id="GO:0003677">
    <property type="term" value="F:DNA binding"/>
    <property type="evidence" value="ECO:0007669"/>
    <property type="project" value="UniProtKB-KW"/>
</dbReference>
<name>A0AAP3E757_9EURY</name>
<sequence length="256" mass="28155">MDNKTECNEGIKASNTAFAIIETIHKAECIRLVDLAEEVGVANSTAFDHVTSLKNAGYVIEESDGYRLGLKFLDHGMQAKNNYQQLINAAEPVLDQLVDETDEAVNLVVEEHDHAVYIARRTGDRGVPTNSWVGKRKQIHTLSSGKAILAHVPVEWVEKFIDRTSLNAATTNTLTTGEGLKEELEKIRERGVAFNDRESHESIRAVGAPIILNNVVHGAVSIAGPARRLTGEYFSKDLPDLLLGAVNEIELKLAYQ</sequence>
<evidence type="ECO:0000256" key="1">
    <source>
        <dbReference type="ARBA" id="ARBA00023015"/>
    </source>
</evidence>
<dbReference type="Gene3D" id="3.30.450.40">
    <property type="match status" value="1"/>
</dbReference>
<dbReference type="InterPro" id="IPR050707">
    <property type="entry name" value="HTH_MetabolicPath_Reg"/>
</dbReference>
<dbReference type="InterPro" id="IPR005471">
    <property type="entry name" value="Tscrpt_reg_IclR_N"/>
</dbReference>
<dbReference type="RefSeq" id="WP_342808979.1">
    <property type="nucleotide sequence ID" value="NZ_JAOPJZ010000008.1"/>
</dbReference>
<dbReference type="PANTHER" id="PTHR30136:SF35">
    <property type="entry name" value="HTH-TYPE TRANSCRIPTIONAL REGULATOR RV1719"/>
    <property type="match status" value="1"/>
</dbReference>
<dbReference type="EMBL" id="JAOPJZ010000008">
    <property type="protein sequence ID" value="MCU4752650.1"/>
    <property type="molecule type" value="Genomic_DNA"/>
</dbReference>
<protein>
    <submittedName>
        <fullName evidence="6">IclR family transcriptional regulator</fullName>
    </submittedName>
</protein>
<organism evidence="6 7">
    <name type="scientific">Natronosalvus hydrolyticus</name>
    <dbReference type="NCBI Taxonomy" id="2979988"/>
    <lineage>
        <taxon>Archaea</taxon>
        <taxon>Methanobacteriati</taxon>
        <taxon>Methanobacteriota</taxon>
        <taxon>Stenosarchaea group</taxon>
        <taxon>Halobacteria</taxon>
        <taxon>Halobacteriales</taxon>
        <taxon>Natrialbaceae</taxon>
        <taxon>Natronosalvus</taxon>
    </lineage>
</organism>
<accession>A0AAP3E757</accession>
<proteinExistence type="predicted"/>
<reference evidence="6 7" key="1">
    <citation type="submission" date="2022-09" db="EMBL/GenBank/DDBJ databases">
        <title>Enrichment on poylsaccharides allowed isolation of novel metabolic and taxonomic groups of Haloarchaea.</title>
        <authorList>
            <person name="Sorokin D.Y."/>
            <person name="Elcheninov A.G."/>
            <person name="Khizhniak T.V."/>
            <person name="Kolganova T.V."/>
            <person name="Kublanov I.V."/>
        </authorList>
    </citation>
    <scope>NUCLEOTIDE SEQUENCE [LARGE SCALE GENOMIC DNA]</scope>
    <source>
        <strain evidence="6 7">AArc-curdl1</strain>
    </source>
</reference>
<evidence type="ECO:0000313" key="6">
    <source>
        <dbReference type="EMBL" id="MCU4752650.1"/>
    </source>
</evidence>
<evidence type="ECO:0000259" key="5">
    <source>
        <dbReference type="PROSITE" id="PS51078"/>
    </source>
</evidence>
<dbReference type="GO" id="GO:0003700">
    <property type="term" value="F:DNA-binding transcription factor activity"/>
    <property type="evidence" value="ECO:0007669"/>
    <property type="project" value="TreeGrafter"/>
</dbReference>
<keyword evidence="2" id="KW-0238">DNA-binding</keyword>
<dbReference type="PANTHER" id="PTHR30136">
    <property type="entry name" value="HELIX-TURN-HELIX TRANSCRIPTIONAL REGULATOR, ICLR FAMILY"/>
    <property type="match status" value="1"/>
</dbReference>
<dbReference type="Gene3D" id="1.10.10.10">
    <property type="entry name" value="Winged helix-like DNA-binding domain superfamily/Winged helix DNA-binding domain"/>
    <property type="match status" value="1"/>
</dbReference>
<feature type="domain" description="IclR-ED" evidence="5">
    <location>
        <begin position="71"/>
        <end position="255"/>
    </location>
</feature>
<keyword evidence="7" id="KW-1185">Reference proteome</keyword>
<dbReference type="InterPro" id="IPR036390">
    <property type="entry name" value="WH_DNA-bd_sf"/>
</dbReference>
<dbReference type="SUPFAM" id="SSF46785">
    <property type="entry name" value="Winged helix' DNA-binding domain"/>
    <property type="match status" value="1"/>
</dbReference>
<comment type="caution">
    <text evidence="6">The sequence shown here is derived from an EMBL/GenBank/DDBJ whole genome shotgun (WGS) entry which is preliminary data.</text>
</comment>